<name>A0A532V3E5_UNCL8</name>
<dbReference type="EMBL" id="NJBN01000002">
    <property type="protein sequence ID" value="TKJ41723.1"/>
    <property type="molecule type" value="Genomic_DNA"/>
</dbReference>
<sequence length="360" mass="40948">MARTVLILGAGASVDAGAPVMNDFLDVSQELLDNNDCDGNEEDFELVFKAISRMRQLHEKVNINVINLEEVFSAIEMGVILGRFGDIEGDELARLSKSLKRVICTTLERTMKFEFAKSDDRLQATEANLRLMGLLKRLEEKNTSKKLRSCVITFNYDLAIDIAFMFRKIDFTYCLDETNETVYPFLKLHGSLNWGKCRVCEDGIGSTTIWEGQTNKDGSHCAKGSPGTASHCGQLTINESVIVSPTWNKLQQARPLRNIWRRAAQELSEAQEIIIIGYSFPDADIFFKFLYALGSDSNTRVRRFIIGNPDESVEEKFRNLIGSGIQQRFEFIPERYNELMLLLNGHQKMTKKYPKFRPLT</sequence>
<gene>
    <name evidence="1" type="ORF">CEE37_03915</name>
</gene>
<evidence type="ECO:0008006" key="3">
    <source>
        <dbReference type="Google" id="ProtNLM"/>
    </source>
</evidence>
<dbReference type="InterPro" id="IPR029035">
    <property type="entry name" value="DHS-like_NAD/FAD-binding_dom"/>
</dbReference>
<dbReference type="SUPFAM" id="SSF52467">
    <property type="entry name" value="DHS-like NAD/FAD-binding domain"/>
    <property type="match status" value="1"/>
</dbReference>
<evidence type="ECO:0000313" key="1">
    <source>
        <dbReference type="EMBL" id="TKJ41723.1"/>
    </source>
</evidence>
<comment type="caution">
    <text evidence="1">The sequence shown here is derived from an EMBL/GenBank/DDBJ whole genome shotgun (WGS) entry which is preliminary data.</text>
</comment>
<dbReference type="AlphaFoldDB" id="A0A532V3E5"/>
<dbReference type="Proteomes" id="UP000319619">
    <property type="component" value="Unassembled WGS sequence"/>
</dbReference>
<protein>
    <recommendedName>
        <fullName evidence="3">Deacetylase sirtuin-type domain-containing protein</fullName>
    </recommendedName>
</protein>
<proteinExistence type="predicted"/>
<reference evidence="1 2" key="1">
    <citation type="submission" date="2017-06" db="EMBL/GenBank/DDBJ databases">
        <title>Novel microbial phyla capable of carbon fixation and sulfur reduction in deep-sea sediments.</title>
        <authorList>
            <person name="Huang J."/>
            <person name="Baker B."/>
            <person name="Wang Y."/>
        </authorList>
    </citation>
    <scope>NUCLEOTIDE SEQUENCE [LARGE SCALE GENOMIC DNA]</scope>
    <source>
        <strain evidence="1">B3_LCP</strain>
    </source>
</reference>
<evidence type="ECO:0000313" key="2">
    <source>
        <dbReference type="Proteomes" id="UP000319619"/>
    </source>
</evidence>
<organism evidence="1 2">
    <name type="scientific">candidate division LCP-89 bacterium B3_LCP</name>
    <dbReference type="NCBI Taxonomy" id="2012998"/>
    <lineage>
        <taxon>Bacteria</taxon>
        <taxon>Pseudomonadati</taxon>
        <taxon>Bacteria division LCP-89</taxon>
    </lineage>
</organism>
<accession>A0A532V3E5</accession>